<evidence type="ECO:0000259" key="4">
    <source>
        <dbReference type="PROSITE" id="PS51898"/>
    </source>
</evidence>
<evidence type="ECO:0000313" key="5">
    <source>
        <dbReference type="EMBL" id="GJG28773.1"/>
    </source>
</evidence>
<evidence type="ECO:0000256" key="1">
    <source>
        <dbReference type="ARBA" id="ARBA00008857"/>
    </source>
</evidence>
<evidence type="ECO:0000256" key="3">
    <source>
        <dbReference type="ARBA" id="ARBA00023172"/>
    </source>
</evidence>
<protein>
    <recommendedName>
        <fullName evidence="4">Tyr recombinase domain-containing protein</fullName>
    </recommendedName>
</protein>
<name>A0AA37HYQ4_SEGBR</name>
<feature type="domain" description="Tyr recombinase" evidence="4">
    <location>
        <begin position="232"/>
        <end position="430"/>
    </location>
</feature>
<dbReference type="GO" id="GO:0015074">
    <property type="term" value="P:DNA integration"/>
    <property type="evidence" value="ECO:0007669"/>
    <property type="project" value="InterPro"/>
</dbReference>
<keyword evidence="2" id="KW-0238">DNA-binding</keyword>
<comment type="caution">
    <text evidence="5">The sequence shown here is derived from an EMBL/GenBank/DDBJ whole genome shotgun (WGS) entry which is preliminary data.</text>
</comment>
<proteinExistence type="inferred from homology"/>
<dbReference type="Pfam" id="PF00589">
    <property type="entry name" value="Phage_integrase"/>
    <property type="match status" value="1"/>
</dbReference>
<dbReference type="Pfam" id="PF13102">
    <property type="entry name" value="Phage_int_SAM_5"/>
    <property type="match status" value="1"/>
</dbReference>
<dbReference type="InterPro" id="IPR050090">
    <property type="entry name" value="Tyrosine_recombinase_XerCD"/>
</dbReference>
<evidence type="ECO:0000313" key="6">
    <source>
        <dbReference type="Proteomes" id="UP000887043"/>
    </source>
</evidence>
<dbReference type="Gene3D" id="1.10.443.10">
    <property type="entry name" value="Intergrase catalytic core"/>
    <property type="match status" value="1"/>
</dbReference>
<dbReference type="InterPro" id="IPR013762">
    <property type="entry name" value="Integrase-like_cat_sf"/>
</dbReference>
<comment type="similarity">
    <text evidence="1">Belongs to the 'phage' integrase family.</text>
</comment>
<keyword evidence="3" id="KW-0233">DNA recombination</keyword>
<dbReference type="Proteomes" id="UP000887043">
    <property type="component" value="Unassembled WGS sequence"/>
</dbReference>
<dbReference type="AlphaFoldDB" id="A0AA37HYQ4"/>
<dbReference type="PROSITE" id="PS51898">
    <property type="entry name" value="TYR_RECOMBINASE"/>
    <property type="match status" value="1"/>
</dbReference>
<dbReference type="InterPro" id="IPR025269">
    <property type="entry name" value="SAM-like_dom"/>
</dbReference>
<dbReference type="InterPro" id="IPR002104">
    <property type="entry name" value="Integrase_catalytic"/>
</dbReference>
<sequence>MDYIFVKSQKRGFEDCGSIYAHVREPGVNRKYALGFKIKVTEWENIRQLNYSSSAFMSSIGITYGQFSTILSLIKIELEQHFDANTAANKIQEIKISILGEEKAKSLGIHYRKQTLLMQYMQEYIADLKSGKRLKRHRAVPVSQGYIDNMQATLKCLYDYQHLFHHKVTIEQVDMTFQRNFVKYLQDRGLKPNTISTRMASLHVIMKSAYFDKKTKKIDWQHPDFIPAQEEVDKIFLTPEQIESLRMVDLNSIDSSSERSHTSLEQTRDVFIVGCLTGQRISDFMRISRDMIFNLNGHNFIKLRQVKTGTIVYIPLDVRVKAILDKYGGSLPQTSKITFNKNLRKLGEIMGWTWYPHFDHQPCTKTSKKTPIRFCDMLSSHTARRSFATNSYTAGIPISSIMTVTGHSSERNFRKYLGLQAQDRAIAAAEDFKGFIKME</sequence>
<accession>A0AA37HYQ4</accession>
<reference evidence="5" key="1">
    <citation type="submission" date="2021-08" db="EMBL/GenBank/DDBJ databases">
        <title>Prevotella lacticifex sp. nov., isolated from rumen of cow.</title>
        <authorList>
            <person name="Shinkai T."/>
            <person name="Ikeyama N."/>
            <person name="Kumagai M."/>
            <person name="Ohmori H."/>
            <person name="Sakamoto M."/>
            <person name="Ohkuma M."/>
            <person name="Mitsumori M."/>
        </authorList>
    </citation>
    <scope>NUCLEOTIDE SEQUENCE</scope>
    <source>
        <strain evidence="5">DSM 11371</strain>
    </source>
</reference>
<dbReference type="PANTHER" id="PTHR30349">
    <property type="entry name" value="PHAGE INTEGRASE-RELATED"/>
    <property type="match status" value="1"/>
</dbReference>
<dbReference type="GO" id="GO:0006310">
    <property type="term" value="P:DNA recombination"/>
    <property type="evidence" value="ECO:0007669"/>
    <property type="project" value="UniProtKB-KW"/>
</dbReference>
<gene>
    <name evidence="5" type="ORF">PRRU23_24730</name>
</gene>
<organism evidence="5 6">
    <name type="scientific">Segatella bryantii</name>
    <name type="common">Prevotella bryantii</name>
    <dbReference type="NCBI Taxonomy" id="77095"/>
    <lineage>
        <taxon>Bacteria</taxon>
        <taxon>Pseudomonadati</taxon>
        <taxon>Bacteroidota</taxon>
        <taxon>Bacteroidia</taxon>
        <taxon>Bacteroidales</taxon>
        <taxon>Prevotellaceae</taxon>
        <taxon>Segatella</taxon>
    </lineage>
</organism>
<dbReference type="InterPro" id="IPR011010">
    <property type="entry name" value="DNA_brk_join_enz"/>
</dbReference>
<dbReference type="PANTHER" id="PTHR30349:SF64">
    <property type="entry name" value="PROPHAGE INTEGRASE INTD-RELATED"/>
    <property type="match status" value="1"/>
</dbReference>
<evidence type="ECO:0000256" key="2">
    <source>
        <dbReference type="ARBA" id="ARBA00023125"/>
    </source>
</evidence>
<dbReference type="EMBL" id="BPTR01000001">
    <property type="protein sequence ID" value="GJG28773.1"/>
    <property type="molecule type" value="Genomic_DNA"/>
</dbReference>
<dbReference type="CDD" id="cd01185">
    <property type="entry name" value="INTN1_C_like"/>
    <property type="match status" value="1"/>
</dbReference>
<dbReference type="InterPro" id="IPR010998">
    <property type="entry name" value="Integrase_recombinase_N"/>
</dbReference>
<dbReference type="GO" id="GO:0003677">
    <property type="term" value="F:DNA binding"/>
    <property type="evidence" value="ECO:0007669"/>
    <property type="project" value="UniProtKB-KW"/>
</dbReference>
<dbReference type="SUPFAM" id="SSF56349">
    <property type="entry name" value="DNA breaking-rejoining enzymes"/>
    <property type="match status" value="1"/>
</dbReference>
<dbReference type="Gene3D" id="1.10.150.130">
    <property type="match status" value="1"/>
</dbReference>
<dbReference type="RefSeq" id="WP_006282006.1">
    <property type="nucleotide sequence ID" value="NZ_BPTR01000001.1"/>
</dbReference>